<dbReference type="InParanoid" id="A0A061G6G0"/>
<name>A0A061G6G0_THECC</name>
<accession>A0A061G6G0</accession>
<reference evidence="1 2" key="1">
    <citation type="journal article" date="2013" name="Genome Biol.">
        <title>The genome sequence of the most widely cultivated cacao type and its use to identify candidate genes regulating pod color.</title>
        <authorList>
            <person name="Motamayor J.C."/>
            <person name="Mockaitis K."/>
            <person name="Schmutz J."/>
            <person name="Haiminen N."/>
            <person name="Iii D.L."/>
            <person name="Cornejo O."/>
            <person name="Findley S.D."/>
            <person name="Zheng P."/>
            <person name="Utro F."/>
            <person name="Royaert S."/>
            <person name="Saski C."/>
            <person name="Jenkins J."/>
            <person name="Podicheti R."/>
            <person name="Zhao M."/>
            <person name="Scheffler B.E."/>
            <person name="Stack J.C."/>
            <person name="Feltus F.A."/>
            <person name="Mustiga G.M."/>
            <person name="Amores F."/>
            <person name="Phillips W."/>
            <person name="Marelli J.P."/>
            <person name="May G.D."/>
            <person name="Shapiro H."/>
            <person name="Ma J."/>
            <person name="Bustamante C.D."/>
            <person name="Schnell R.J."/>
            <person name="Main D."/>
            <person name="Gilbert D."/>
            <person name="Parida L."/>
            <person name="Kuhn D.N."/>
        </authorList>
    </citation>
    <scope>NUCLEOTIDE SEQUENCE [LARGE SCALE GENOMIC DNA]</scope>
    <source>
        <strain evidence="2">cv. Matina 1-6</strain>
    </source>
</reference>
<sequence length="119" mass="14082">MRKRHVLVEKKPQRLTCRVQETGPLGKPCARIVVDKQFLPENKYESSVDSLDIELVSFRNLFPRLLSWKGSQIKVLHLSNIRFDFITVWKKRKKRTESIRDVFARCEITVYTLSALLHR</sequence>
<dbReference type="HOGENOM" id="CLU_2065742_0_0_1"/>
<keyword evidence="2" id="KW-1185">Reference proteome</keyword>
<proteinExistence type="predicted"/>
<dbReference type="Proteomes" id="UP000026915">
    <property type="component" value="Chromosome 3"/>
</dbReference>
<evidence type="ECO:0000313" key="2">
    <source>
        <dbReference type="Proteomes" id="UP000026915"/>
    </source>
</evidence>
<organism evidence="1 2">
    <name type="scientific">Theobroma cacao</name>
    <name type="common">Cacao</name>
    <name type="synonym">Cocoa</name>
    <dbReference type="NCBI Taxonomy" id="3641"/>
    <lineage>
        <taxon>Eukaryota</taxon>
        <taxon>Viridiplantae</taxon>
        <taxon>Streptophyta</taxon>
        <taxon>Embryophyta</taxon>
        <taxon>Tracheophyta</taxon>
        <taxon>Spermatophyta</taxon>
        <taxon>Magnoliopsida</taxon>
        <taxon>eudicotyledons</taxon>
        <taxon>Gunneridae</taxon>
        <taxon>Pentapetalae</taxon>
        <taxon>rosids</taxon>
        <taxon>malvids</taxon>
        <taxon>Malvales</taxon>
        <taxon>Malvaceae</taxon>
        <taxon>Byttnerioideae</taxon>
        <taxon>Theobroma</taxon>
    </lineage>
</organism>
<dbReference type="Gramene" id="EOY25003">
    <property type="protein sequence ID" value="EOY25003"/>
    <property type="gene ID" value="TCM_016453"/>
</dbReference>
<dbReference type="EMBL" id="CM001881">
    <property type="protein sequence ID" value="EOY25003.1"/>
    <property type="molecule type" value="Genomic_DNA"/>
</dbReference>
<gene>
    <name evidence="1" type="ORF">TCM_016453</name>
</gene>
<evidence type="ECO:0000313" key="1">
    <source>
        <dbReference type="EMBL" id="EOY25003.1"/>
    </source>
</evidence>
<protein>
    <submittedName>
        <fullName evidence="1">Uncharacterized protein</fullName>
    </submittedName>
</protein>
<dbReference type="AlphaFoldDB" id="A0A061G6G0"/>